<dbReference type="RefSeq" id="WP_311363549.1">
    <property type="nucleotide sequence ID" value="NZ_JAVRIC010000002.1"/>
</dbReference>
<evidence type="ECO:0000313" key="4">
    <source>
        <dbReference type="EMBL" id="MDT0496158.1"/>
    </source>
</evidence>
<keyword evidence="3" id="KW-0560">Oxidoreductase</keyword>
<dbReference type="PANTHER" id="PTHR46696:SF1">
    <property type="entry name" value="CYTOCHROME P450 YJIB-RELATED"/>
    <property type="match status" value="1"/>
</dbReference>
<evidence type="ECO:0000256" key="1">
    <source>
        <dbReference type="ARBA" id="ARBA00001971"/>
    </source>
</evidence>
<organism evidence="4 5">
    <name type="scientific">Banduia mediterranea</name>
    <dbReference type="NCBI Taxonomy" id="3075609"/>
    <lineage>
        <taxon>Bacteria</taxon>
        <taxon>Pseudomonadati</taxon>
        <taxon>Pseudomonadota</taxon>
        <taxon>Gammaproteobacteria</taxon>
        <taxon>Nevskiales</taxon>
        <taxon>Algiphilaceae</taxon>
        <taxon>Banduia</taxon>
    </lineage>
</organism>
<evidence type="ECO:0000256" key="3">
    <source>
        <dbReference type="RuleBase" id="RU000461"/>
    </source>
</evidence>
<comment type="caution">
    <text evidence="4">The sequence shown here is derived from an EMBL/GenBank/DDBJ whole genome shotgun (WGS) entry which is preliminary data.</text>
</comment>
<comment type="similarity">
    <text evidence="2 3">Belongs to the cytochrome P450 family.</text>
</comment>
<gene>
    <name evidence="4" type="ORF">RM530_02100</name>
</gene>
<dbReference type="SUPFAM" id="SSF48264">
    <property type="entry name" value="Cytochrome P450"/>
    <property type="match status" value="1"/>
</dbReference>
<keyword evidence="3" id="KW-0349">Heme</keyword>
<dbReference type="Gene3D" id="1.10.630.10">
    <property type="entry name" value="Cytochrome P450"/>
    <property type="match status" value="1"/>
</dbReference>
<dbReference type="PANTHER" id="PTHR46696">
    <property type="entry name" value="P450, PUTATIVE (EUROFUNG)-RELATED"/>
    <property type="match status" value="1"/>
</dbReference>
<dbReference type="EMBL" id="JAVRIC010000002">
    <property type="protein sequence ID" value="MDT0496158.1"/>
    <property type="molecule type" value="Genomic_DNA"/>
</dbReference>
<name>A0ABU2WE59_9GAMM</name>
<dbReference type="PRINTS" id="PR00359">
    <property type="entry name" value="BP450"/>
</dbReference>
<dbReference type="Pfam" id="PF00067">
    <property type="entry name" value="p450"/>
    <property type="match status" value="1"/>
</dbReference>
<dbReference type="CDD" id="cd11033">
    <property type="entry name" value="CYP142-like"/>
    <property type="match status" value="1"/>
</dbReference>
<accession>A0ABU2WE59</accession>
<keyword evidence="5" id="KW-1185">Reference proteome</keyword>
<dbReference type="InterPro" id="IPR017972">
    <property type="entry name" value="Cyt_P450_CS"/>
</dbReference>
<dbReference type="InterPro" id="IPR001128">
    <property type="entry name" value="Cyt_P450"/>
</dbReference>
<evidence type="ECO:0000313" key="5">
    <source>
        <dbReference type="Proteomes" id="UP001254608"/>
    </source>
</evidence>
<reference evidence="4 5" key="1">
    <citation type="submission" date="2023-09" db="EMBL/GenBank/DDBJ databases">
        <authorList>
            <person name="Rey-Velasco X."/>
        </authorList>
    </citation>
    <scope>NUCLEOTIDE SEQUENCE [LARGE SCALE GENOMIC DNA]</scope>
    <source>
        <strain evidence="4 5">W345</strain>
    </source>
</reference>
<keyword evidence="3" id="KW-0503">Monooxygenase</keyword>
<dbReference type="InterPro" id="IPR036396">
    <property type="entry name" value="Cyt_P450_sf"/>
</dbReference>
<comment type="cofactor">
    <cofactor evidence="1">
        <name>heme</name>
        <dbReference type="ChEBI" id="CHEBI:30413"/>
    </cofactor>
</comment>
<keyword evidence="3" id="KW-0408">Iron</keyword>
<dbReference type="InterPro" id="IPR002397">
    <property type="entry name" value="Cyt_P450_B"/>
</dbReference>
<dbReference type="Proteomes" id="UP001254608">
    <property type="component" value="Unassembled WGS sequence"/>
</dbReference>
<protein>
    <submittedName>
        <fullName evidence="4">Cytochrome P450</fullName>
    </submittedName>
</protein>
<evidence type="ECO:0000256" key="2">
    <source>
        <dbReference type="ARBA" id="ARBA00010617"/>
    </source>
</evidence>
<keyword evidence="3" id="KW-0479">Metal-binding</keyword>
<dbReference type="PROSITE" id="PS00086">
    <property type="entry name" value="CYTOCHROME_P450"/>
    <property type="match status" value="1"/>
</dbReference>
<proteinExistence type="inferred from homology"/>
<sequence>MDAQTQLRAAADRAYSMPLEQIDPSDPTLQQDDTHAPYFARLREEDPIHHTADSLFGPFWSVTRYDDIMHVEMNPQLFSSDSRRGGIAIMDGNAAVSLPMFIAMDPPKHDVQRKVVSPIVAPENLARMSGLIRQRTADTLDSLPINQTFDWVPSVSINLTTKMLATLFDFPFEERQLLTYWSDVTTALPGTGVIDSEEHRMAELRKCGEYFLRLWNERVNAEPKPDLISMLAHSEKTRNMPPDEYLGNVLLLIVGGNDTTRNTMSGSVLALNRFPDEYRKLCANPQLLESTAVPEFVRWQTPLAHMRRTATQDTELHGKRIRAGEKVVMWYVSSNREPGKFNDPGSLQLDRENARQHQSFGFGIHRCVGNRLAELQVRILWEEILKRWPEPGQIEVIGEPQRLCNPFVRGYSSLPVRINA</sequence>